<proteinExistence type="predicted"/>
<dbReference type="Proteomes" id="UP000777438">
    <property type="component" value="Unassembled WGS sequence"/>
</dbReference>
<evidence type="ECO:0008006" key="5">
    <source>
        <dbReference type="Google" id="ProtNLM"/>
    </source>
</evidence>
<name>A0A9P9B019_9HYPO</name>
<evidence type="ECO:0000256" key="1">
    <source>
        <dbReference type="SAM" id="MobiDB-lite"/>
    </source>
</evidence>
<evidence type="ECO:0000313" key="3">
    <source>
        <dbReference type="EMBL" id="KAH6900814.1"/>
    </source>
</evidence>
<feature type="signal peptide" evidence="2">
    <location>
        <begin position="1"/>
        <end position="22"/>
    </location>
</feature>
<accession>A0A9P9B019</accession>
<keyword evidence="4" id="KW-1185">Reference proteome</keyword>
<dbReference type="EMBL" id="JAGPYM010000001">
    <property type="protein sequence ID" value="KAH6900814.1"/>
    <property type="molecule type" value="Genomic_DNA"/>
</dbReference>
<keyword evidence="2" id="KW-0732">Signal</keyword>
<reference evidence="3 4" key="1">
    <citation type="journal article" date="2021" name="Nat. Commun.">
        <title>Genetic determinants of endophytism in the Arabidopsis root mycobiome.</title>
        <authorList>
            <person name="Mesny F."/>
            <person name="Miyauchi S."/>
            <person name="Thiergart T."/>
            <person name="Pickel B."/>
            <person name="Atanasova L."/>
            <person name="Karlsson M."/>
            <person name="Huettel B."/>
            <person name="Barry K.W."/>
            <person name="Haridas S."/>
            <person name="Chen C."/>
            <person name="Bauer D."/>
            <person name="Andreopoulos W."/>
            <person name="Pangilinan J."/>
            <person name="LaButti K."/>
            <person name="Riley R."/>
            <person name="Lipzen A."/>
            <person name="Clum A."/>
            <person name="Drula E."/>
            <person name="Henrissat B."/>
            <person name="Kohler A."/>
            <person name="Grigoriev I.V."/>
            <person name="Martin F.M."/>
            <person name="Hacquard S."/>
        </authorList>
    </citation>
    <scope>NUCLEOTIDE SEQUENCE [LARGE SCALE GENOMIC DNA]</scope>
    <source>
        <strain evidence="3 4">MPI-CAGE-CH-0241</strain>
    </source>
</reference>
<dbReference type="OrthoDB" id="4991875at2759"/>
<dbReference type="AlphaFoldDB" id="A0A9P9B019"/>
<feature type="region of interest" description="Disordered" evidence="1">
    <location>
        <begin position="165"/>
        <end position="188"/>
    </location>
</feature>
<protein>
    <recommendedName>
        <fullName evidence="5">GPI anchored cell wall protein</fullName>
    </recommendedName>
</protein>
<evidence type="ECO:0000256" key="2">
    <source>
        <dbReference type="SAM" id="SignalP"/>
    </source>
</evidence>
<gene>
    <name evidence="3" type="ORF">B0T10DRAFT_601050</name>
</gene>
<feature type="chain" id="PRO_5040329625" description="GPI anchored cell wall protein" evidence="2">
    <location>
        <begin position="23"/>
        <end position="214"/>
    </location>
</feature>
<organism evidence="3 4">
    <name type="scientific">Thelonectria olida</name>
    <dbReference type="NCBI Taxonomy" id="1576542"/>
    <lineage>
        <taxon>Eukaryota</taxon>
        <taxon>Fungi</taxon>
        <taxon>Dikarya</taxon>
        <taxon>Ascomycota</taxon>
        <taxon>Pezizomycotina</taxon>
        <taxon>Sordariomycetes</taxon>
        <taxon>Hypocreomycetidae</taxon>
        <taxon>Hypocreales</taxon>
        <taxon>Nectriaceae</taxon>
        <taxon>Thelonectria</taxon>
    </lineage>
</organism>
<sequence length="214" mass="22033">MLPTIPFLALVGAATAAAASSAQTTVEITYVGFIFPTLDASVIGVNNSVTTMMLHCPSNTTVTTDSCDLNSGSQLFTGNPTTMAYTSSTTLRIDNTTSLTYKVNCDLHTTKESAYCTGQRTNHIIGASTTVTKTWSTEEWFSGYKMSTATVRVTAGVEKLKAAESTTTKTSAATTGSDSAAQTSSTDNAAGPAITQHVVAAGVAALFGGAAIML</sequence>
<comment type="caution">
    <text evidence="3">The sequence shown here is derived from an EMBL/GenBank/DDBJ whole genome shotgun (WGS) entry which is preliminary data.</text>
</comment>
<evidence type="ECO:0000313" key="4">
    <source>
        <dbReference type="Proteomes" id="UP000777438"/>
    </source>
</evidence>